<evidence type="ECO:0000313" key="3">
    <source>
        <dbReference type="WBParaSite" id="PSAMB.scaffold1969size26357.g15767.t1"/>
    </source>
</evidence>
<dbReference type="Proteomes" id="UP000887566">
    <property type="component" value="Unplaced"/>
</dbReference>
<name>A0A914VHA6_9BILA</name>
<proteinExistence type="predicted"/>
<reference evidence="3" key="1">
    <citation type="submission" date="2022-11" db="UniProtKB">
        <authorList>
            <consortium name="WormBaseParasite"/>
        </authorList>
    </citation>
    <scope>IDENTIFICATION</scope>
</reference>
<dbReference type="WBParaSite" id="PSAMB.scaffold1969size26357.g15767.t1">
    <property type="protein sequence ID" value="PSAMB.scaffold1969size26357.g15767.t1"/>
    <property type="gene ID" value="PSAMB.scaffold1969size26357.g15767"/>
</dbReference>
<evidence type="ECO:0000256" key="1">
    <source>
        <dbReference type="SAM" id="MobiDB-lite"/>
    </source>
</evidence>
<keyword evidence="2" id="KW-1185">Reference proteome</keyword>
<sequence length="126" mass="13724">MVICCVLPVLTLSSVLRSKREADQVIPDAFSSSEPEDPIKETTMQILDIAENDDADSAKYTTGSESSQNGEESGYYQRDAEEISSGNSTTFVDEPEFIKIHIKENCNPFMTHAGENQTTIGPGLGC</sequence>
<dbReference type="AlphaFoldDB" id="A0A914VHA6"/>
<feature type="compositionally biased region" description="Low complexity" evidence="1">
    <location>
        <begin position="63"/>
        <end position="74"/>
    </location>
</feature>
<evidence type="ECO:0000313" key="2">
    <source>
        <dbReference type="Proteomes" id="UP000887566"/>
    </source>
</evidence>
<protein>
    <submittedName>
        <fullName evidence="3">Uncharacterized protein</fullName>
    </submittedName>
</protein>
<accession>A0A914VHA6</accession>
<feature type="region of interest" description="Disordered" evidence="1">
    <location>
        <begin position="50"/>
        <end position="90"/>
    </location>
</feature>
<organism evidence="2 3">
    <name type="scientific">Plectus sambesii</name>
    <dbReference type="NCBI Taxonomy" id="2011161"/>
    <lineage>
        <taxon>Eukaryota</taxon>
        <taxon>Metazoa</taxon>
        <taxon>Ecdysozoa</taxon>
        <taxon>Nematoda</taxon>
        <taxon>Chromadorea</taxon>
        <taxon>Plectida</taxon>
        <taxon>Plectina</taxon>
        <taxon>Plectoidea</taxon>
        <taxon>Plectidae</taxon>
        <taxon>Plectus</taxon>
    </lineage>
</organism>